<dbReference type="EC" id="3.4.21.53" evidence="5"/>
<evidence type="ECO:0000313" key="10">
    <source>
        <dbReference type="EMBL" id="PTQ53453.1"/>
    </source>
</evidence>
<keyword evidence="3 5" id="KW-0720">Serine protease</keyword>
<dbReference type="InterPro" id="IPR000523">
    <property type="entry name" value="Mg_chelatse_chII-like_cat_dom"/>
</dbReference>
<feature type="active site" evidence="5">
    <location>
        <position position="467"/>
    </location>
</feature>
<dbReference type="EMBL" id="PEBV01000016">
    <property type="protein sequence ID" value="PTQ53453.1"/>
    <property type="molecule type" value="Genomic_DNA"/>
</dbReference>
<feature type="active site" evidence="5">
    <location>
        <position position="510"/>
    </location>
</feature>
<dbReference type="InterPro" id="IPR027065">
    <property type="entry name" value="Lon_Prtase"/>
</dbReference>
<dbReference type="GO" id="GO:0005524">
    <property type="term" value="F:ATP binding"/>
    <property type="evidence" value="ECO:0007669"/>
    <property type="project" value="InterPro"/>
</dbReference>
<dbReference type="PANTHER" id="PTHR10046">
    <property type="entry name" value="ATP DEPENDENT LON PROTEASE FAMILY MEMBER"/>
    <property type="match status" value="1"/>
</dbReference>
<dbReference type="SUPFAM" id="SSF54211">
    <property type="entry name" value="Ribosomal protein S5 domain 2-like"/>
    <property type="match status" value="1"/>
</dbReference>
<dbReference type="PROSITE" id="PS50045">
    <property type="entry name" value="SIGMA54_INTERACT_4"/>
    <property type="match status" value="1"/>
</dbReference>
<dbReference type="NCBIfam" id="TIGR02902">
    <property type="entry name" value="spore_lonB"/>
    <property type="match status" value="1"/>
</dbReference>
<dbReference type="AlphaFoldDB" id="A0A2T5GB94"/>
<proteinExistence type="inferred from homology"/>
<evidence type="ECO:0000259" key="8">
    <source>
        <dbReference type="PROSITE" id="PS50045"/>
    </source>
</evidence>
<comment type="similarity">
    <text evidence="5">Belongs to the peptidase S16 family.</text>
</comment>
<dbReference type="GO" id="GO:0006508">
    <property type="term" value="P:proteolysis"/>
    <property type="evidence" value="ECO:0007669"/>
    <property type="project" value="UniProtKB-KW"/>
</dbReference>
<comment type="caution">
    <text evidence="10">The sequence shown here is derived from an EMBL/GenBank/DDBJ whole genome shotgun (WGS) entry which is preliminary data.</text>
</comment>
<dbReference type="GO" id="GO:0006355">
    <property type="term" value="P:regulation of DNA-templated transcription"/>
    <property type="evidence" value="ECO:0007669"/>
    <property type="project" value="InterPro"/>
</dbReference>
<dbReference type="CDD" id="cd00009">
    <property type="entry name" value="AAA"/>
    <property type="match status" value="1"/>
</dbReference>
<feature type="transmembrane region" description="Helical" evidence="7">
    <location>
        <begin position="20"/>
        <end position="43"/>
    </location>
</feature>
<dbReference type="GO" id="GO:0030163">
    <property type="term" value="P:protein catabolic process"/>
    <property type="evidence" value="ECO:0007669"/>
    <property type="project" value="InterPro"/>
</dbReference>
<dbReference type="InterPro" id="IPR002078">
    <property type="entry name" value="Sigma_54_int"/>
</dbReference>
<dbReference type="InterPro" id="IPR008268">
    <property type="entry name" value="Peptidase_S16_AS"/>
</dbReference>
<evidence type="ECO:0000256" key="7">
    <source>
        <dbReference type="SAM" id="Phobius"/>
    </source>
</evidence>
<keyword evidence="7" id="KW-1133">Transmembrane helix</keyword>
<dbReference type="GO" id="GO:0004176">
    <property type="term" value="F:ATP-dependent peptidase activity"/>
    <property type="evidence" value="ECO:0007669"/>
    <property type="project" value="UniProtKB-UniRule"/>
</dbReference>
<accession>A0A2T5GB94</accession>
<keyword evidence="2 5" id="KW-0378">Hydrolase</keyword>
<evidence type="ECO:0000256" key="2">
    <source>
        <dbReference type="ARBA" id="ARBA00022801"/>
    </source>
</evidence>
<dbReference type="Pfam" id="PF01078">
    <property type="entry name" value="Mg_chelatase"/>
    <property type="match status" value="1"/>
</dbReference>
<dbReference type="InterPro" id="IPR027417">
    <property type="entry name" value="P-loop_NTPase"/>
</dbReference>
<dbReference type="InterPro" id="IPR020568">
    <property type="entry name" value="Ribosomal_Su5_D2-typ_SF"/>
</dbReference>
<dbReference type="PROSITE" id="PS51786">
    <property type="entry name" value="LON_PROTEOLYTIC"/>
    <property type="match status" value="1"/>
</dbReference>
<dbReference type="SUPFAM" id="SSF52540">
    <property type="entry name" value="P-loop containing nucleoside triphosphate hydrolases"/>
    <property type="match status" value="1"/>
</dbReference>
<organism evidence="10 11">
    <name type="scientific">Hydrogenibacillus schlegelii</name>
    <name type="common">Bacillus schlegelii</name>
    <dbReference type="NCBI Taxonomy" id="1484"/>
    <lineage>
        <taxon>Bacteria</taxon>
        <taxon>Bacillati</taxon>
        <taxon>Bacillota</taxon>
        <taxon>Bacilli</taxon>
        <taxon>Bacillales</taxon>
        <taxon>Bacillales Family X. Incertae Sedis</taxon>
        <taxon>Hydrogenibacillus</taxon>
    </lineage>
</organism>
<comment type="subunit">
    <text evidence="4">Homohexamer. Organized in a ring with a central cavity.</text>
</comment>
<evidence type="ECO:0000256" key="4">
    <source>
        <dbReference type="ARBA" id="ARBA00026070"/>
    </source>
</evidence>
<dbReference type="PROSITE" id="PS01046">
    <property type="entry name" value="LON_SER"/>
    <property type="match status" value="1"/>
</dbReference>
<dbReference type="InterPro" id="IPR008269">
    <property type="entry name" value="Lon_proteolytic"/>
</dbReference>
<evidence type="ECO:0000256" key="5">
    <source>
        <dbReference type="PROSITE-ProRule" id="PRU01122"/>
    </source>
</evidence>
<evidence type="ECO:0000313" key="11">
    <source>
        <dbReference type="Proteomes" id="UP000244180"/>
    </source>
</evidence>
<evidence type="ECO:0000256" key="6">
    <source>
        <dbReference type="SAM" id="MobiDB-lite"/>
    </source>
</evidence>
<protein>
    <recommendedName>
        <fullName evidence="5">endopeptidase La</fullName>
        <ecNumber evidence="5">3.4.21.53</ecNumber>
    </recommendedName>
</protein>
<dbReference type="SMART" id="SM00382">
    <property type="entry name" value="AAA"/>
    <property type="match status" value="1"/>
</dbReference>
<feature type="domain" description="Sigma-54 factor interaction" evidence="8">
    <location>
        <begin position="113"/>
        <end position="285"/>
    </location>
</feature>
<dbReference type="InterPro" id="IPR014251">
    <property type="entry name" value="Spore_LonB"/>
</dbReference>
<comment type="catalytic activity">
    <reaction evidence="5">
        <text>Hydrolysis of proteins in presence of ATP.</text>
        <dbReference type="EC" id="3.4.21.53"/>
    </reaction>
</comment>
<dbReference type="Proteomes" id="UP000244180">
    <property type="component" value="Unassembled WGS sequence"/>
</dbReference>
<feature type="domain" description="Lon proteolytic" evidence="9">
    <location>
        <begin position="369"/>
        <end position="555"/>
    </location>
</feature>
<dbReference type="Pfam" id="PF05362">
    <property type="entry name" value="Lon_C"/>
    <property type="match status" value="1"/>
</dbReference>
<dbReference type="InterPro" id="IPR003593">
    <property type="entry name" value="AAA+_ATPase"/>
</dbReference>
<keyword evidence="7" id="KW-0472">Membrane</keyword>
<reference evidence="10 11" key="1">
    <citation type="submission" date="2017-08" db="EMBL/GenBank/DDBJ databases">
        <title>Burning lignite coal seam in the remote Altai Mountains harbors a hydrogen-driven thermophilic microbial community.</title>
        <authorList>
            <person name="Kadnikov V.V."/>
            <person name="Mardanov A.V."/>
            <person name="Ivasenko D."/>
            <person name="Beletsky A.V."/>
            <person name="Karnachuk O.V."/>
            <person name="Ravin N.V."/>
        </authorList>
    </citation>
    <scope>NUCLEOTIDE SEQUENCE [LARGE SCALE GENOMIC DNA]</scope>
    <source>
        <strain evidence="10">AL33</strain>
    </source>
</reference>
<dbReference type="PRINTS" id="PR00830">
    <property type="entry name" value="ENDOLAPTASE"/>
</dbReference>
<feature type="region of interest" description="Disordered" evidence="6">
    <location>
        <begin position="574"/>
        <end position="599"/>
    </location>
</feature>
<keyword evidence="7" id="KW-0812">Transmembrane</keyword>
<evidence type="ECO:0000256" key="1">
    <source>
        <dbReference type="ARBA" id="ARBA00022670"/>
    </source>
</evidence>
<evidence type="ECO:0000259" key="9">
    <source>
        <dbReference type="PROSITE" id="PS51786"/>
    </source>
</evidence>
<dbReference type="GO" id="GO:0004252">
    <property type="term" value="F:serine-type endopeptidase activity"/>
    <property type="evidence" value="ECO:0007669"/>
    <property type="project" value="UniProtKB-UniRule"/>
</dbReference>
<keyword evidence="1 5" id="KW-0645">Protease</keyword>
<dbReference type="Gene3D" id="3.30.230.10">
    <property type="match status" value="1"/>
</dbReference>
<sequence length="599" mass="64108">MGKRRPPPSGGVGEEAERAVISVQILLIVLQIFVGLAVGLYFWNLLRRERSGRLTQRQSTGREMEELRRLRAIALSEPLSERTRPASIDEIVGQEEGLKALRAALMGPNPQHVIIYGPPGVGKTAAARLVLEEAKKNPLSPFRADAPFVELDATTARFDERGIADPLIGSVHDPIYQGAGALGQAGVPQPKPGAVTRAHGGVLFIDEIGELHPIQMNKLLKVLEDRLVRLESAYYSPDNPNIPPHIHDIFQNGLPADFRLVGATTRLPEELPPALRSRCVEVYFRPLTEREIETIARRAAGKLGAAVEPGALELLARYAQNGREAVAAVQLAYGVALTEGRRDLRIRDIRWVIDTSRLQPRPKARLPERPEVGRALGLAVYGPSLGAVIDVEATAVPARRPGAGQFTVTGIVEEEALGGRGRTLTRKSLAFGAAETVRTLLGRLGFRVVDHDLHVHFPGGAPLDGPSAGVTVFVALYSALTGRPVDPRTALTGEVSVRGKVLPVGGIRAKLDAAREAGLRRVVVPKANEEARSCEGLEVVFAGTIEEVLAAALLPAPSAPASAPVPEVLDRSAVRREGGYRPAARGTGVADLASPSEEA</sequence>
<dbReference type="InterPro" id="IPR014721">
    <property type="entry name" value="Ribsml_uS5_D2-typ_fold_subgr"/>
</dbReference>
<evidence type="ECO:0000256" key="3">
    <source>
        <dbReference type="ARBA" id="ARBA00022825"/>
    </source>
</evidence>
<dbReference type="Gene3D" id="3.40.50.300">
    <property type="entry name" value="P-loop containing nucleotide triphosphate hydrolases"/>
    <property type="match status" value="1"/>
</dbReference>
<gene>
    <name evidence="10" type="ORF">HSCHL_2081</name>
</gene>
<name>A0A2T5GB94_HYDSH</name>